<evidence type="ECO:0000313" key="1">
    <source>
        <dbReference type="EMBL" id="MPN51602.1"/>
    </source>
</evidence>
<reference evidence="1" key="1">
    <citation type="submission" date="2019-08" db="EMBL/GenBank/DDBJ databases">
        <authorList>
            <person name="Kucharzyk K."/>
            <person name="Murdoch R.W."/>
            <person name="Higgins S."/>
            <person name="Loffler F."/>
        </authorList>
    </citation>
    <scope>NUCLEOTIDE SEQUENCE</scope>
</reference>
<dbReference type="EMBL" id="VSSQ01116884">
    <property type="protein sequence ID" value="MPN51602.1"/>
    <property type="molecule type" value="Genomic_DNA"/>
</dbReference>
<sequence length="120" mass="12338">MAEADHDFLGLYTAADVGFRLVRVVVALLDLEGDLVGAAMLGATQRADCTGDCRVHIATGAGDDPCGKGGGVELMFGVEVERGMHGPHPGFGGFFAVQQVQEVTTDGVVIGLHVDTLALG</sequence>
<protein>
    <submittedName>
        <fullName evidence="1">Uncharacterized protein</fullName>
    </submittedName>
</protein>
<dbReference type="AlphaFoldDB" id="A0A645IL84"/>
<organism evidence="1">
    <name type="scientific">bioreactor metagenome</name>
    <dbReference type="NCBI Taxonomy" id="1076179"/>
    <lineage>
        <taxon>unclassified sequences</taxon>
        <taxon>metagenomes</taxon>
        <taxon>ecological metagenomes</taxon>
    </lineage>
</organism>
<comment type="caution">
    <text evidence="1">The sequence shown here is derived from an EMBL/GenBank/DDBJ whole genome shotgun (WGS) entry which is preliminary data.</text>
</comment>
<gene>
    <name evidence="1" type="ORF">SDC9_199250</name>
</gene>
<proteinExistence type="predicted"/>
<accession>A0A645IL84</accession>
<name>A0A645IL84_9ZZZZ</name>